<keyword evidence="1" id="KW-0175">Coiled coil</keyword>
<dbReference type="Proteomes" id="UP000308838">
    <property type="component" value="Unassembled WGS sequence"/>
</dbReference>
<organism evidence="2 3">
    <name type="scientific">Campylobacter estrildidarum</name>
    <dbReference type="NCBI Taxonomy" id="2510189"/>
    <lineage>
        <taxon>Bacteria</taxon>
        <taxon>Pseudomonadati</taxon>
        <taxon>Campylobacterota</taxon>
        <taxon>Epsilonproteobacteria</taxon>
        <taxon>Campylobacterales</taxon>
        <taxon>Campylobacteraceae</taxon>
        <taxon>Campylobacter</taxon>
    </lineage>
</organism>
<keyword evidence="3" id="KW-1185">Reference proteome</keyword>
<proteinExistence type="predicted"/>
<evidence type="ECO:0000256" key="1">
    <source>
        <dbReference type="SAM" id="Coils"/>
    </source>
</evidence>
<dbReference type="EMBL" id="NXLZ01000005">
    <property type="protein sequence ID" value="TKX31143.1"/>
    <property type="molecule type" value="Genomic_DNA"/>
</dbReference>
<feature type="coiled-coil region" evidence="1">
    <location>
        <begin position="71"/>
        <end position="98"/>
    </location>
</feature>
<gene>
    <name evidence="2" type="ORF">CQA69_04185</name>
</gene>
<reference evidence="2 3" key="1">
    <citation type="submission" date="2018-05" db="EMBL/GenBank/DDBJ databases">
        <title>Novel Campyloabacter and Helicobacter Species and Strains.</title>
        <authorList>
            <person name="Mannion A.J."/>
            <person name="Shen Z."/>
            <person name="Fox J.G."/>
        </authorList>
    </citation>
    <scope>NUCLEOTIDE SEQUENCE [LARGE SCALE GENOMIC DNA]</scope>
    <source>
        <strain evidence="3">MIT17-664</strain>
    </source>
</reference>
<name>A0A4U7BHE2_9BACT</name>
<protein>
    <submittedName>
        <fullName evidence="2">Uncharacterized protein</fullName>
    </submittedName>
</protein>
<evidence type="ECO:0000313" key="2">
    <source>
        <dbReference type="EMBL" id="TKX31143.1"/>
    </source>
</evidence>
<evidence type="ECO:0000313" key="3">
    <source>
        <dbReference type="Proteomes" id="UP000308838"/>
    </source>
</evidence>
<comment type="caution">
    <text evidence="2">The sequence shown here is derived from an EMBL/GenBank/DDBJ whole genome shotgun (WGS) entry which is preliminary data.</text>
</comment>
<sequence>MSLKQVKKALVLRNAFCVYRDFKNEFLELFKYRKKGKAPKLTLPKTNKDKFYTEALEKLESFLDAFSVVSKGLLEADIKDLKDDLKDLEVSKDIYVKALMACELVRFYEFRLDLVVNAILSDNLEVKIL</sequence>
<accession>A0A4U7BHE2</accession>
<dbReference type="AlphaFoldDB" id="A0A4U7BHE2"/>